<reference evidence="1 2" key="1">
    <citation type="submission" date="2020-06" db="EMBL/GenBank/DDBJ databases">
        <title>Transcriptomic and genomic resources for Thalictrum thalictroides and T. hernandezii: Facilitating candidate gene discovery in an emerging model plant lineage.</title>
        <authorList>
            <person name="Arias T."/>
            <person name="Riano-Pachon D.M."/>
            <person name="Di Stilio V.S."/>
        </authorList>
    </citation>
    <scope>NUCLEOTIDE SEQUENCE [LARGE SCALE GENOMIC DNA]</scope>
    <source>
        <strain evidence="2">cv. WT478/WT964</strain>
        <tissue evidence="1">Leaves</tissue>
    </source>
</reference>
<name>A0A7J6VYT9_THATH</name>
<dbReference type="Proteomes" id="UP000554482">
    <property type="component" value="Unassembled WGS sequence"/>
</dbReference>
<keyword evidence="2" id="KW-1185">Reference proteome</keyword>
<sequence>MDLRRPCVTSIMVEGFTPREELDIQDKLKLEKWLIEMGGSVDLCPLVTAKAGNSAIGTLSHAAISVKSL</sequence>
<protein>
    <submittedName>
        <fullName evidence="1">Uncharacterized protein</fullName>
    </submittedName>
</protein>
<organism evidence="1 2">
    <name type="scientific">Thalictrum thalictroides</name>
    <name type="common">Rue-anemone</name>
    <name type="synonym">Anemone thalictroides</name>
    <dbReference type="NCBI Taxonomy" id="46969"/>
    <lineage>
        <taxon>Eukaryota</taxon>
        <taxon>Viridiplantae</taxon>
        <taxon>Streptophyta</taxon>
        <taxon>Embryophyta</taxon>
        <taxon>Tracheophyta</taxon>
        <taxon>Spermatophyta</taxon>
        <taxon>Magnoliopsida</taxon>
        <taxon>Ranunculales</taxon>
        <taxon>Ranunculaceae</taxon>
        <taxon>Thalictroideae</taxon>
        <taxon>Thalictrum</taxon>
    </lineage>
</organism>
<proteinExistence type="predicted"/>
<evidence type="ECO:0000313" key="1">
    <source>
        <dbReference type="EMBL" id="KAF5190289.1"/>
    </source>
</evidence>
<evidence type="ECO:0000313" key="2">
    <source>
        <dbReference type="Proteomes" id="UP000554482"/>
    </source>
</evidence>
<accession>A0A7J6VYT9</accession>
<dbReference type="AlphaFoldDB" id="A0A7J6VYT9"/>
<comment type="caution">
    <text evidence="1">The sequence shown here is derived from an EMBL/GenBank/DDBJ whole genome shotgun (WGS) entry which is preliminary data.</text>
</comment>
<dbReference type="EMBL" id="JABWDY010024384">
    <property type="protein sequence ID" value="KAF5190289.1"/>
    <property type="molecule type" value="Genomic_DNA"/>
</dbReference>
<gene>
    <name evidence="1" type="ORF">FRX31_020123</name>
</gene>